<keyword evidence="1" id="KW-0413">Isomerase</keyword>
<evidence type="ECO:0000259" key="3">
    <source>
        <dbReference type="Pfam" id="PF01323"/>
    </source>
</evidence>
<name>X5MMG5_9HYPH</name>
<comment type="catalytic activity">
    <reaction evidence="1">
        <text>2-hydroxychromene-2-carboxylate = (3E)-4-(2-hydroxyphenyl)-2-oxobut-3-enoate</text>
        <dbReference type="Rhea" id="RHEA:27401"/>
        <dbReference type="ChEBI" id="CHEBI:59350"/>
        <dbReference type="ChEBI" id="CHEBI:59353"/>
        <dbReference type="EC" id="5.99.1.4"/>
    </reaction>
</comment>
<dbReference type="STRING" id="1458461.BN1012_Phect987"/>
<accession>X5MMG5</accession>
<dbReference type="AlphaFoldDB" id="X5MMG5"/>
<dbReference type="PANTHER" id="PTHR42943:SF2">
    <property type="entry name" value="GLUTATHIONE S-TRANSFERASE KAPPA 1"/>
    <property type="match status" value="1"/>
</dbReference>
<dbReference type="PIRSF" id="PIRSF006386">
    <property type="entry name" value="HCCAis_GSTk"/>
    <property type="match status" value="1"/>
</dbReference>
<comment type="similarity">
    <text evidence="1">Belongs to the GST superfamily. NadH family.</text>
</comment>
<feature type="active site" description="Nucleophile" evidence="2">
    <location>
        <position position="15"/>
    </location>
</feature>
<dbReference type="InterPro" id="IPR051924">
    <property type="entry name" value="GST_Kappa/NadH"/>
</dbReference>
<evidence type="ECO:0000313" key="5">
    <source>
        <dbReference type="Proteomes" id="UP000032160"/>
    </source>
</evidence>
<dbReference type="Gene3D" id="3.40.30.10">
    <property type="entry name" value="Glutaredoxin"/>
    <property type="match status" value="1"/>
</dbReference>
<dbReference type="SUPFAM" id="SSF52833">
    <property type="entry name" value="Thioredoxin-like"/>
    <property type="match status" value="1"/>
</dbReference>
<dbReference type="InterPro" id="IPR001853">
    <property type="entry name" value="DSBA-like_thioredoxin_dom"/>
</dbReference>
<protein>
    <recommendedName>
        <fullName evidence="1">2-hydroxychromene-2-carboxylate isomerase</fullName>
        <ecNumber evidence="1">5.99.1.4</ecNumber>
    </recommendedName>
</protein>
<dbReference type="Proteomes" id="UP000032160">
    <property type="component" value="Chromosome I"/>
</dbReference>
<dbReference type="InterPro" id="IPR014440">
    <property type="entry name" value="HCCAis_GSTk"/>
</dbReference>
<sequence length="224" mass="25278">MAADLSFDLFWSFRSPYSYLATPRLKKVVEDHNVTVNVRPVYPIAVRIPGFFKTVNPQWPPYLLMDTARIAEMEELPYAWPKPDPIVMDIASGEVPEDQPYIQRLTRLGVAAAEAGHGIDFLYEISSIIFGGVQGWNEGDHLAKAADRAGLDLAELDTRIEADPEHFEKVIEDNEAAQKASGHWGVPLMVFNGEPFFGQDRIDMLVWRMSQHGLVHNDKDKKEA</sequence>
<keyword evidence="5" id="KW-1185">Reference proteome</keyword>
<evidence type="ECO:0000313" key="4">
    <source>
        <dbReference type="EMBL" id="CDO59201.1"/>
    </source>
</evidence>
<dbReference type="GO" id="GO:0018845">
    <property type="term" value="F:2-hydroxychromene-2-carboxylate isomerase activity"/>
    <property type="evidence" value="ECO:0007669"/>
    <property type="project" value="UniProtKB-UniRule"/>
</dbReference>
<evidence type="ECO:0000256" key="2">
    <source>
        <dbReference type="PIRSR" id="PIRSR006386-1"/>
    </source>
</evidence>
<dbReference type="EMBL" id="HG966617">
    <property type="protein sequence ID" value="CDO59201.1"/>
    <property type="molecule type" value="Genomic_DNA"/>
</dbReference>
<dbReference type="OrthoDB" id="5244108at2"/>
<proteinExistence type="inferred from homology"/>
<gene>
    <name evidence="4" type="ORF">BN1012_Phect987</name>
</gene>
<dbReference type="KEGG" id="pect:BN1012_Phect987"/>
<dbReference type="HOGENOM" id="CLU_069253_1_3_5"/>
<dbReference type="PANTHER" id="PTHR42943">
    <property type="entry name" value="GLUTATHIONE S-TRANSFERASE KAPPA"/>
    <property type="match status" value="1"/>
</dbReference>
<feature type="domain" description="DSBA-like thioredoxin" evidence="3">
    <location>
        <begin position="8"/>
        <end position="206"/>
    </location>
</feature>
<dbReference type="RefSeq" id="WP_043949927.1">
    <property type="nucleotide sequence ID" value="NZ_HG966617.1"/>
</dbReference>
<reference evidence="4 5" key="1">
    <citation type="journal article" date="2014" name="Front. Genet.">
        <title>Genome and metabolic network of "Candidatus Phaeomarinobacter ectocarpi" Ec32, a new candidate genus of Alphaproteobacteria frequently associated with brown algae.</title>
        <authorList>
            <person name="Dittami S.M."/>
            <person name="Barbeyron T."/>
            <person name="Boyen C."/>
            <person name="Cambefort J."/>
            <person name="Collet G."/>
            <person name="Delage L."/>
            <person name="Gobet A."/>
            <person name="Groisillier A."/>
            <person name="Leblanc C."/>
            <person name="Michel G."/>
            <person name="Scornet D."/>
            <person name="Siegel A."/>
            <person name="Tapia J.E."/>
            <person name="Tonon T."/>
        </authorList>
    </citation>
    <scope>NUCLEOTIDE SEQUENCE [LARGE SCALE GENOMIC DNA]</scope>
    <source>
        <strain evidence="4 5">Ec32</strain>
    </source>
</reference>
<dbReference type="InterPro" id="IPR036249">
    <property type="entry name" value="Thioredoxin-like_sf"/>
</dbReference>
<dbReference type="EC" id="5.99.1.4" evidence="1"/>
<evidence type="ECO:0000256" key="1">
    <source>
        <dbReference type="PIRNR" id="PIRNR006386"/>
    </source>
</evidence>
<dbReference type="PATRIC" id="fig|1458461.3.peg.987"/>
<dbReference type="Pfam" id="PF01323">
    <property type="entry name" value="DSBA"/>
    <property type="match status" value="1"/>
</dbReference>
<organism evidence="4 5">
    <name type="scientific">Candidatus Phaeomarinibacter ectocarpi</name>
    <dbReference type="NCBI Taxonomy" id="1458461"/>
    <lineage>
        <taxon>Bacteria</taxon>
        <taxon>Pseudomonadati</taxon>
        <taxon>Pseudomonadota</taxon>
        <taxon>Alphaproteobacteria</taxon>
        <taxon>Hyphomicrobiales</taxon>
        <taxon>Parvibaculaceae</taxon>
        <taxon>Candidatus Phaeomarinibacter</taxon>
    </lineage>
</organism>
<dbReference type="GO" id="GO:0016491">
    <property type="term" value="F:oxidoreductase activity"/>
    <property type="evidence" value="ECO:0007669"/>
    <property type="project" value="InterPro"/>
</dbReference>